<feature type="compositionally biased region" description="Low complexity" evidence="1">
    <location>
        <begin position="65"/>
        <end position="76"/>
    </location>
</feature>
<evidence type="ECO:0000256" key="1">
    <source>
        <dbReference type="SAM" id="MobiDB-lite"/>
    </source>
</evidence>
<sequence>MSNPPSNPEFQHVMPHQADFHTLGTADLEHYQPYGPGLDQNDLSASPQPSDTQLASDRTSATLGLQSLSSQPQSPSTANRYSEVVSPAPERAHSPVEKERYIEPVAYYPPYSQGHSTIPPANSNPAHFDRASKDKPIYKKWPWIIVALILIVAIAIAVPCGVVYGTKKHSSPAPATSPFPLPPSNHTSSTASTTSSIPQPTGDPNYAIGPELSPIYASKDGAFNGTGIAIAAANPGVDASIFVFYQDFTGTIQFEKSDPASGEGSWTTLYPVNEDAPRALNGTPLATAAYVNDTVATWHLFYVDENYIMRQRIATNTSGYILSWTSGPLDELGLEVNHADTIGMQVCYWGNFYGDATDTYTDGLNGTNPADAPQTGLHLWFADTNSSFRQFDWTNQSSQWSEVTDHAWDNLDGHAGIGCQTWESGTTEYVFFVNQNHTINMWWKDNNFSASNIPTAEHPVGKWTLAPGVSITDVHPSSTLSYTNYLVYQSVDGTVQGSNILFAGPNGTAPEDTITSSTDHFVVFDSDTQQNVSAISSTHLCNTAVQTESKGVLLIVLFQVIGDDIQQYNRDGTGGPWYLGPPAINGTSTAS</sequence>
<accession>A0A0D2IYE7</accession>
<reference evidence="3 4" key="1">
    <citation type="submission" date="2015-01" db="EMBL/GenBank/DDBJ databases">
        <title>The Genome Sequence of Fonsecaea multimorphosa CBS 102226.</title>
        <authorList>
            <consortium name="The Broad Institute Genomics Platform"/>
            <person name="Cuomo C."/>
            <person name="de Hoog S."/>
            <person name="Gorbushina A."/>
            <person name="Stielow B."/>
            <person name="Teixiera M."/>
            <person name="Abouelleil A."/>
            <person name="Chapman S.B."/>
            <person name="Priest M."/>
            <person name="Young S.K."/>
            <person name="Wortman J."/>
            <person name="Nusbaum C."/>
            <person name="Birren B."/>
        </authorList>
    </citation>
    <scope>NUCLEOTIDE SEQUENCE [LARGE SCALE GENOMIC DNA]</scope>
    <source>
        <strain evidence="3 4">CBS 102226</strain>
    </source>
</reference>
<protein>
    <recommendedName>
        <fullName evidence="5">Fucose-specific lectin</fullName>
    </recommendedName>
</protein>
<dbReference type="RefSeq" id="XP_016636204.1">
    <property type="nucleotide sequence ID" value="XM_016772734.1"/>
</dbReference>
<feature type="transmembrane region" description="Helical" evidence="2">
    <location>
        <begin position="143"/>
        <end position="164"/>
    </location>
</feature>
<name>A0A0D2IYE7_9EURO</name>
<evidence type="ECO:0008006" key="5">
    <source>
        <dbReference type="Google" id="ProtNLM"/>
    </source>
</evidence>
<keyword evidence="4" id="KW-1185">Reference proteome</keyword>
<dbReference type="EMBL" id="KN848064">
    <property type="protein sequence ID" value="KIY02082.1"/>
    <property type="molecule type" value="Genomic_DNA"/>
</dbReference>
<feature type="region of interest" description="Disordered" evidence="1">
    <location>
        <begin position="1"/>
        <end position="98"/>
    </location>
</feature>
<feature type="compositionally biased region" description="Polar residues" evidence="1">
    <location>
        <begin position="41"/>
        <end position="64"/>
    </location>
</feature>
<organism evidence="3 4">
    <name type="scientific">Fonsecaea multimorphosa CBS 102226</name>
    <dbReference type="NCBI Taxonomy" id="1442371"/>
    <lineage>
        <taxon>Eukaryota</taxon>
        <taxon>Fungi</taxon>
        <taxon>Dikarya</taxon>
        <taxon>Ascomycota</taxon>
        <taxon>Pezizomycotina</taxon>
        <taxon>Eurotiomycetes</taxon>
        <taxon>Chaetothyriomycetidae</taxon>
        <taxon>Chaetothyriales</taxon>
        <taxon>Herpotrichiellaceae</taxon>
        <taxon>Fonsecaea</taxon>
    </lineage>
</organism>
<proteinExistence type="predicted"/>
<evidence type="ECO:0000256" key="2">
    <source>
        <dbReference type="SAM" id="Phobius"/>
    </source>
</evidence>
<dbReference type="VEuPathDB" id="FungiDB:Z520_02220"/>
<keyword evidence="2" id="KW-1133">Transmembrane helix</keyword>
<dbReference type="Gene3D" id="2.120.10.70">
    <property type="entry name" value="Fucose-specific lectin"/>
    <property type="match status" value="1"/>
</dbReference>
<dbReference type="Proteomes" id="UP000053411">
    <property type="component" value="Unassembled WGS sequence"/>
</dbReference>
<dbReference type="OrthoDB" id="4148123at2759"/>
<dbReference type="AlphaFoldDB" id="A0A0D2IYE7"/>
<dbReference type="GeneID" id="27707966"/>
<keyword evidence="2" id="KW-0472">Membrane</keyword>
<gene>
    <name evidence="3" type="ORF">Z520_02220</name>
</gene>
<dbReference type="STRING" id="1442371.A0A0D2IYE7"/>
<evidence type="ECO:0000313" key="3">
    <source>
        <dbReference type="EMBL" id="KIY02082.1"/>
    </source>
</evidence>
<keyword evidence="2" id="KW-0812">Transmembrane</keyword>
<evidence type="ECO:0000313" key="4">
    <source>
        <dbReference type="Proteomes" id="UP000053411"/>
    </source>
</evidence>
<feature type="compositionally biased region" description="Low complexity" evidence="1">
    <location>
        <begin position="184"/>
        <end position="200"/>
    </location>
</feature>
<feature type="region of interest" description="Disordered" evidence="1">
    <location>
        <begin position="173"/>
        <end position="204"/>
    </location>
</feature>
<dbReference type="SUPFAM" id="SSF89372">
    <property type="entry name" value="Fucose-specific lectin"/>
    <property type="match status" value="1"/>
</dbReference>